<gene>
    <name evidence="1" type="ORF">Tcan_12111</name>
</gene>
<dbReference type="Proteomes" id="UP000031036">
    <property type="component" value="Unassembled WGS sequence"/>
</dbReference>
<keyword evidence="2" id="KW-1185">Reference proteome</keyword>
<reference evidence="1 2" key="1">
    <citation type="submission" date="2014-11" db="EMBL/GenBank/DDBJ databases">
        <title>Genetic blueprint of the zoonotic pathogen Toxocara canis.</title>
        <authorList>
            <person name="Zhu X.-Q."/>
            <person name="Korhonen P.K."/>
            <person name="Cai H."/>
            <person name="Young N.D."/>
            <person name="Nejsum P."/>
            <person name="von Samson-Himmelstjerna G."/>
            <person name="Boag P.R."/>
            <person name="Tan P."/>
            <person name="Li Q."/>
            <person name="Min J."/>
            <person name="Yang Y."/>
            <person name="Wang X."/>
            <person name="Fang X."/>
            <person name="Hall R.S."/>
            <person name="Hofmann A."/>
            <person name="Sternberg P.W."/>
            <person name="Jex A.R."/>
            <person name="Gasser R.B."/>
        </authorList>
    </citation>
    <scope>NUCLEOTIDE SEQUENCE [LARGE SCALE GENOMIC DNA]</scope>
    <source>
        <strain evidence="1">PN_DK_2014</strain>
    </source>
</reference>
<dbReference type="OrthoDB" id="5798660at2759"/>
<comment type="caution">
    <text evidence="1">The sequence shown here is derived from an EMBL/GenBank/DDBJ whole genome shotgun (WGS) entry which is preliminary data.</text>
</comment>
<evidence type="ECO:0000313" key="2">
    <source>
        <dbReference type="Proteomes" id="UP000031036"/>
    </source>
</evidence>
<dbReference type="AlphaFoldDB" id="A0A0B2UZ06"/>
<sequence length="148" mass="16650">MADRLIPVPLSSAPTDQAVIGGDMADRLIPVPLSSAPTDQAVSASKLLRSRLLTQCRLFSKAALSLSKNRKKTFVWIRWNPYENFSSLKRSVSERLLESETSLYEKKRYIRNSSLQNASVFKVPRSTFETEKAARLGLVNKSEVVVRH</sequence>
<accession>A0A0B2UZ06</accession>
<organism evidence="1 2">
    <name type="scientific">Toxocara canis</name>
    <name type="common">Canine roundworm</name>
    <dbReference type="NCBI Taxonomy" id="6265"/>
    <lineage>
        <taxon>Eukaryota</taxon>
        <taxon>Metazoa</taxon>
        <taxon>Ecdysozoa</taxon>
        <taxon>Nematoda</taxon>
        <taxon>Chromadorea</taxon>
        <taxon>Rhabditida</taxon>
        <taxon>Spirurina</taxon>
        <taxon>Ascaridomorpha</taxon>
        <taxon>Ascaridoidea</taxon>
        <taxon>Toxocaridae</taxon>
        <taxon>Toxocara</taxon>
    </lineage>
</organism>
<protein>
    <submittedName>
        <fullName evidence="1">Uncharacterized protein</fullName>
    </submittedName>
</protein>
<evidence type="ECO:0000313" key="1">
    <source>
        <dbReference type="EMBL" id="KHN76241.1"/>
    </source>
</evidence>
<proteinExistence type="predicted"/>
<dbReference type="EMBL" id="JPKZ01002555">
    <property type="protein sequence ID" value="KHN76241.1"/>
    <property type="molecule type" value="Genomic_DNA"/>
</dbReference>
<name>A0A0B2UZ06_TOXCA</name>